<dbReference type="SUPFAM" id="SSF55120">
    <property type="entry name" value="Pseudouridine synthase"/>
    <property type="match status" value="1"/>
</dbReference>
<evidence type="ECO:0000313" key="4">
    <source>
        <dbReference type="EMBL" id="CCA66736.1"/>
    </source>
</evidence>
<dbReference type="HOGENOM" id="CLU_016902_12_0_1"/>
<feature type="compositionally biased region" description="Polar residues" evidence="2">
    <location>
        <begin position="408"/>
        <end position="421"/>
    </location>
</feature>
<comment type="caution">
    <text evidence="4">The sequence shown here is derived from an EMBL/GenBank/DDBJ whole genome shotgun (WGS) entry which is preliminary data.</text>
</comment>
<dbReference type="STRING" id="1109443.G4T617"/>
<proteinExistence type="predicted"/>
<evidence type="ECO:0000313" key="5">
    <source>
        <dbReference type="Proteomes" id="UP000007148"/>
    </source>
</evidence>
<feature type="domain" description="Pseudouridine synthase RsuA/RluA-like" evidence="3">
    <location>
        <begin position="94"/>
        <end position="230"/>
    </location>
</feature>
<feature type="compositionally biased region" description="Low complexity" evidence="2">
    <location>
        <begin position="303"/>
        <end position="319"/>
    </location>
</feature>
<dbReference type="Pfam" id="PF00849">
    <property type="entry name" value="PseudoU_synth_2"/>
    <property type="match status" value="1"/>
</dbReference>
<dbReference type="InterPro" id="IPR006145">
    <property type="entry name" value="PsdUridine_synth_RsuA/RluA"/>
</dbReference>
<dbReference type="Gene3D" id="3.30.2350.10">
    <property type="entry name" value="Pseudouridine synthase"/>
    <property type="match status" value="1"/>
</dbReference>
<dbReference type="PROSITE" id="PS01129">
    <property type="entry name" value="PSI_RLU"/>
    <property type="match status" value="1"/>
</dbReference>
<dbReference type="eggNOG" id="KOG1919">
    <property type="taxonomic scope" value="Eukaryota"/>
</dbReference>
<evidence type="ECO:0000256" key="2">
    <source>
        <dbReference type="SAM" id="MobiDB-lite"/>
    </source>
</evidence>
<feature type="region of interest" description="Disordered" evidence="2">
    <location>
        <begin position="407"/>
        <end position="429"/>
    </location>
</feature>
<dbReference type="PROSITE" id="PS50889">
    <property type="entry name" value="S4"/>
    <property type="match status" value="1"/>
</dbReference>
<reference evidence="4 5" key="1">
    <citation type="journal article" date="2011" name="PLoS Pathog.">
        <title>Endophytic Life Strategies Decoded by Genome and Transcriptome Analyses of the Mutualistic Root Symbiont Piriformospora indica.</title>
        <authorList>
            <person name="Zuccaro A."/>
            <person name="Lahrmann U."/>
            <person name="Guldener U."/>
            <person name="Langen G."/>
            <person name="Pfiffi S."/>
            <person name="Biedenkopf D."/>
            <person name="Wong P."/>
            <person name="Samans B."/>
            <person name="Grimm C."/>
            <person name="Basiewicz M."/>
            <person name="Murat C."/>
            <person name="Martin F."/>
            <person name="Kogel K.H."/>
        </authorList>
    </citation>
    <scope>NUCLEOTIDE SEQUENCE [LARGE SCALE GENOMIC DNA]</scope>
    <source>
        <strain evidence="4 5">DSM 11827</strain>
    </source>
</reference>
<dbReference type="OrthoDB" id="424794at2759"/>
<dbReference type="FunCoup" id="G4T617">
    <property type="interactions" value="300"/>
</dbReference>
<dbReference type="PANTHER" id="PTHR21600">
    <property type="entry name" value="MITOCHONDRIAL RNA PSEUDOURIDINE SYNTHASE"/>
    <property type="match status" value="1"/>
</dbReference>
<dbReference type="GO" id="GO:0000455">
    <property type="term" value="P:enzyme-directed rRNA pseudouridine synthesis"/>
    <property type="evidence" value="ECO:0007669"/>
    <property type="project" value="TreeGrafter"/>
</dbReference>
<evidence type="ECO:0000259" key="3">
    <source>
        <dbReference type="Pfam" id="PF00849"/>
    </source>
</evidence>
<dbReference type="Proteomes" id="UP000007148">
    <property type="component" value="Unassembled WGS sequence"/>
</dbReference>
<gene>
    <name evidence="4" type="ORF">PIIN_00417</name>
</gene>
<dbReference type="EMBL" id="CAFZ01000005">
    <property type="protein sequence ID" value="CCA66736.1"/>
    <property type="molecule type" value="Genomic_DNA"/>
</dbReference>
<name>G4T617_SERID</name>
<sequence>MAAPGLKKVAPYWHPYATMAKQRWWDRELLELVSTEFRDRSIEYYRFAIESGIVSINGKTAHVGQIMRNGDRLENIIHRHELITSQPVKVLHVDKEKDLIVIDKPGTCALCREVFQEQSDRDPSNGIRIQKVYPVNRLDRLTSGCMVMALSPTRARQMCDEFMSGNIKKEYVARCRGEFPATEVVCEEPLLTIDRQMGLNIVHPEGKPAKTAFNRIFYDPRTDTSVLHCHLPDDRIKFVCICSISDIPSPTIQSIATSLLLASIFCDDEHLLIQAPGPKLGQGGIDTTPSSERAPPVPPPSLTPSIPSSLATAPSALSPNDYRGRSNIMPLNTFHQEAVQVLNGESSKVLLPRETGEDIGFASPVPLSAEAVKVITALRNMKDGDEDWSRWRDNVFLGKKPLVPSVAVGSSSNKPASTVTNGEACGHEGTQVLDNKDAQTEDDPVEPVGETPDGKLYCTECYLPLHPDPPPGKLYIFLHALRYTTSHGAFETEMPWWADPNWEGDGWVQY</sequence>
<dbReference type="GO" id="GO:0003723">
    <property type="term" value="F:RNA binding"/>
    <property type="evidence" value="ECO:0007669"/>
    <property type="project" value="UniProtKB-KW"/>
</dbReference>
<dbReference type="InterPro" id="IPR050188">
    <property type="entry name" value="RluA_PseudoU_synthase"/>
</dbReference>
<dbReference type="PANTHER" id="PTHR21600:SF40">
    <property type="entry name" value="PSEUDOURIDYLATE SYNTHASE RPUSD2"/>
    <property type="match status" value="1"/>
</dbReference>
<protein>
    <submittedName>
        <fullName evidence="4">Related to DRAP deaminase RIB2</fullName>
    </submittedName>
</protein>
<dbReference type="InParanoid" id="G4T617"/>
<dbReference type="GO" id="GO:0009982">
    <property type="term" value="F:pseudouridine synthase activity"/>
    <property type="evidence" value="ECO:0007669"/>
    <property type="project" value="InterPro"/>
</dbReference>
<feature type="region of interest" description="Disordered" evidence="2">
    <location>
        <begin position="277"/>
        <end position="321"/>
    </location>
</feature>
<dbReference type="InterPro" id="IPR020103">
    <property type="entry name" value="PsdUridine_synth_cat_dom_sf"/>
</dbReference>
<accession>G4T617</accession>
<dbReference type="OMA" id="EYVARCK"/>
<dbReference type="InterPro" id="IPR006224">
    <property type="entry name" value="PsdUridine_synth_RluA-like_CS"/>
</dbReference>
<keyword evidence="5" id="KW-1185">Reference proteome</keyword>
<evidence type="ECO:0000256" key="1">
    <source>
        <dbReference type="PROSITE-ProRule" id="PRU00182"/>
    </source>
</evidence>
<organism evidence="4 5">
    <name type="scientific">Serendipita indica (strain DSM 11827)</name>
    <name type="common">Root endophyte fungus</name>
    <name type="synonym">Piriformospora indica</name>
    <dbReference type="NCBI Taxonomy" id="1109443"/>
    <lineage>
        <taxon>Eukaryota</taxon>
        <taxon>Fungi</taxon>
        <taxon>Dikarya</taxon>
        <taxon>Basidiomycota</taxon>
        <taxon>Agaricomycotina</taxon>
        <taxon>Agaricomycetes</taxon>
        <taxon>Sebacinales</taxon>
        <taxon>Serendipitaceae</taxon>
        <taxon>Serendipita</taxon>
    </lineage>
</organism>
<dbReference type="AlphaFoldDB" id="G4T617"/>
<keyword evidence="1" id="KW-0694">RNA-binding</keyword>